<protein>
    <submittedName>
        <fullName evidence="2">Uncharacterized protein</fullName>
    </submittedName>
</protein>
<name>A0A1C3XKR2_9HYPH</name>
<dbReference type="Proteomes" id="UP000199205">
    <property type="component" value="Unassembled WGS sequence"/>
</dbReference>
<sequence>MPIIALAAGIYTANAAQAASVVLVAELIGRRWVYCCLERSNLVGPIADPISGPAQATYPSGPIFGPEG</sequence>
<gene>
    <name evidence="2" type="ORF">GA0061101_1575</name>
</gene>
<proteinExistence type="predicted"/>
<evidence type="ECO:0000313" key="2">
    <source>
        <dbReference type="EMBL" id="SCB52857.1"/>
    </source>
</evidence>
<feature type="chain" id="PRO_5008686651" evidence="1">
    <location>
        <begin position="19"/>
        <end position="68"/>
    </location>
</feature>
<feature type="signal peptide" evidence="1">
    <location>
        <begin position="1"/>
        <end position="18"/>
    </location>
</feature>
<dbReference type="AlphaFoldDB" id="A0A1C3XKR2"/>
<dbReference type="EMBL" id="FMAF01000057">
    <property type="protein sequence ID" value="SCB52857.1"/>
    <property type="molecule type" value="Genomic_DNA"/>
</dbReference>
<keyword evidence="1" id="KW-0732">Signal</keyword>
<accession>A0A1C3XKR2</accession>
<evidence type="ECO:0000313" key="3">
    <source>
        <dbReference type="Proteomes" id="UP000199205"/>
    </source>
</evidence>
<organism evidence="2 3">
    <name type="scientific">Rhizobium lusitanum</name>
    <dbReference type="NCBI Taxonomy" id="293958"/>
    <lineage>
        <taxon>Bacteria</taxon>
        <taxon>Pseudomonadati</taxon>
        <taxon>Pseudomonadota</taxon>
        <taxon>Alphaproteobacteria</taxon>
        <taxon>Hyphomicrobiales</taxon>
        <taxon>Rhizobiaceae</taxon>
        <taxon>Rhizobium/Agrobacterium group</taxon>
        <taxon>Rhizobium</taxon>
    </lineage>
</organism>
<reference evidence="2 3" key="1">
    <citation type="submission" date="2016-08" db="EMBL/GenBank/DDBJ databases">
        <authorList>
            <person name="Seilhamer J.J."/>
        </authorList>
    </citation>
    <scope>NUCLEOTIDE SEQUENCE [LARGE SCALE GENOMIC DNA]</scope>
    <source>
        <strain evidence="2 3">P1-7</strain>
    </source>
</reference>
<evidence type="ECO:0000256" key="1">
    <source>
        <dbReference type="SAM" id="SignalP"/>
    </source>
</evidence>